<keyword evidence="2" id="KW-1185">Reference proteome</keyword>
<dbReference type="Proteomes" id="UP000054359">
    <property type="component" value="Unassembled WGS sequence"/>
</dbReference>
<sequence>MSIRKSSFPLYNPFIPPWWSLPNTESDASKSIFHFLILLYNY</sequence>
<reference evidence="1 2" key="1">
    <citation type="submission" date="2013-11" db="EMBL/GenBank/DDBJ databases">
        <title>Genome sequencing of Stegodyphus mimosarum.</title>
        <authorList>
            <person name="Bechsgaard J."/>
        </authorList>
    </citation>
    <scope>NUCLEOTIDE SEQUENCE [LARGE SCALE GENOMIC DNA]</scope>
</reference>
<protein>
    <submittedName>
        <fullName evidence="1">Uncharacterized protein</fullName>
    </submittedName>
</protein>
<accession>A0A087UZT7</accession>
<evidence type="ECO:0000313" key="2">
    <source>
        <dbReference type="Proteomes" id="UP000054359"/>
    </source>
</evidence>
<dbReference type="AlphaFoldDB" id="A0A087UZT7"/>
<feature type="non-terminal residue" evidence="1">
    <location>
        <position position="42"/>
    </location>
</feature>
<name>A0A087UZT7_STEMI</name>
<proteinExistence type="predicted"/>
<gene>
    <name evidence="1" type="ORF">X975_19941</name>
</gene>
<evidence type="ECO:0000313" key="1">
    <source>
        <dbReference type="EMBL" id="KFM82876.1"/>
    </source>
</evidence>
<organism evidence="1 2">
    <name type="scientific">Stegodyphus mimosarum</name>
    <name type="common">African social velvet spider</name>
    <dbReference type="NCBI Taxonomy" id="407821"/>
    <lineage>
        <taxon>Eukaryota</taxon>
        <taxon>Metazoa</taxon>
        <taxon>Ecdysozoa</taxon>
        <taxon>Arthropoda</taxon>
        <taxon>Chelicerata</taxon>
        <taxon>Arachnida</taxon>
        <taxon>Araneae</taxon>
        <taxon>Araneomorphae</taxon>
        <taxon>Entelegynae</taxon>
        <taxon>Eresoidea</taxon>
        <taxon>Eresidae</taxon>
        <taxon>Stegodyphus</taxon>
    </lineage>
</organism>
<dbReference type="EMBL" id="KK122513">
    <property type="protein sequence ID" value="KFM82876.1"/>
    <property type="molecule type" value="Genomic_DNA"/>
</dbReference>